<protein>
    <recommendedName>
        <fullName evidence="4">Fimbrial protein</fullName>
    </recommendedName>
</protein>
<evidence type="ECO:0000256" key="1">
    <source>
        <dbReference type="SAM" id="SignalP"/>
    </source>
</evidence>
<feature type="chain" id="PRO_5027052540" description="Fimbrial protein" evidence="1">
    <location>
        <begin position="21"/>
        <end position="168"/>
    </location>
</feature>
<gene>
    <name evidence="2" type="ORF">GJV78_04785</name>
</gene>
<feature type="signal peptide" evidence="1">
    <location>
        <begin position="1"/>
        <end position="20"/>
    </location>
</feature>
<dbReference type="OrthoDB" id="6624429at2"/>
<dbReference type="RefSeq" id="WP_155107244.1">
    <property type="nucleotide sequence ID" value="NZ_WMJZ01000004.1"/>
</dbReference>
<comment type="caution">
    <text evidence="2">The sequence shown here is derived from an EMBL/GenBank/DDBJ whole genome shotgun (WGS) entry which is preliminary data.</text>
</comment>
<proteinExistence type="predicted"/>
<dbReference type="Proteomes" id="UP000477739">
    <property type="component" value="Unassembled WGS sequence"/>
</dbReference>
<dbReference type="AlphaFoldDB" id="A0A6L6IG25"/>
<organism evidence="2 3">
    <name type="scientific">Intestinirhabdus alba</name>
    <dbReference type="NCBI Taxonomy" id="2899544"/>
    <lineage>
        <taxon>Bacteria</taxon>
        <taxon>Pseudomonadati</taxon>
        <taxon>Pseudomonadota</taxon>
        <taxon>Gammaproteobacteria</taxon>
        <taxon>Enterobacterales</taxon>
        <taxon>Enterobacteriaceae</taxon>
        <taxon>Intestinirhabdus</taxon>
    </lineage>
</organism>
<reference evidence="2 3" key="1">
    <citation type="submission" date="2019-11" db="EMBL/GenBank/DDBJ databases">
        <title>Escherichia alba sp. nov. isolated from the gut of plastic-eating superworms Zophobas atratus.</title>
        <authorList>
            <person name="Yang Y."/>
        </authorList>
    </citation>
    <scope>NUCLEOTIDE SEQUENCE [LARGE SCALE GENOMIC DNA]</scope>
    <source>
        <strain evidence="3">BIT-B35</strain>
    </source>
</reference>
<evidence type="ECO:0000313" key="2">
    <source>
        <dbReference type="EMBL" id="MTH45589.1"/>
    </source>
</evidence>
<sequence length="168" mass="17810">MKTAILPSLLIATFCSQAHAAVSVTTSIDVQAEISTVVSVYINGHDVTNKSIGVTMQEASGYMQGSTPPIHFIGNASSVDLSLSEPPAKGLTGPDNTVMALNTSWYNPKTGGEVSTSYPFSDVVYPTLQDVPDMQKGVKLNFKSAARSETFPLGTYSGTYTITVRPKV</sequence>
<evidence type="ECO:0008006" key="4">
    <source>
        <dbReference type="Google" id="ProtNLM"/>
    </source>
</evidence>
<name>A0A6L6IG25_9ENTR</name>
<keyword evidence="3" id="KW-1185">Reference proteome</keyword>
<evidence type="ECO:0000313" key="3">
    <source>
        <dbReference type="Proteomes" id="UP000477739"/>
    </source>
</evidence>
<dbReference type="EMBL" id="WMJZ01000004">
    <property type="protein sequence ID" value="MTH45589.1"/>
    <property type="molecule type" value="Genomic_DNA"/>
</dbReference>
<accession>A0A6L6IG25</accession>
<keyword evidence="1" id="KW-0732">Signal</keyword>